<evidence type="ECO:0000313" key="10">
    <source>
        <dbReference type="Proteomes" id="UP000463388"/>
    </source>
</evidence>
<dbReference type="CDD" id="cd02440">
    <property type="entry name" value="AdoMet_MTases"/>
    <property type="match status" value="1"/>
</dbReference>
<evidence type="ECO:0000313" key="9">
    <source>
        <dbReference type="EMBL" id="MVX61738.1"/>
    </source>
</evidence>
<evidence type="ECO:0000256" key="5">
    <source>
        <dbReference type="HAMAP-Rule" id="MF_02126"/>
    </source>
</evidence>
<dbReference type="SUPFAM" id="SSF53335">
    <property type="entry name" value="S-adenosyl-L-methionine-dependent methyltransferases"/>
    <property type="match status" value="1"/>
</dbReference>
<dbReference type="NCBIfam" id="TIGR00536">
    <property type="entry name" value="hemK_fam"/>
    <property type="match status" value="1"/>
</dbReference>
<dbReference type="AlphaFoldDB" id="A0A6N8JPK6"/>
<dbReference type="PROSITE" id="PS00092">
    <property type="entry name" value="N6_MTASE"/>
    <property type="match status" value="1"/>
</dbReference>
<keyword evidence="3 5" id="KW-0949">S-adenosyl-L-methionine</keyword>
<keyword evidence="1 5" id="KW-0489">Methyltransferase</keyword>
<evidence type="ECO:0000256" key="3">
    <source>
        <dbReference type="ARBA" id="ARBA00022691"/>
    </source>
</evidence>
<feature type="region of interest" description="Disordered" evidence="6">
    <location>
        <begin position="165"/>
        <end position="208"/>
    </location>
</feature>
<dbReference type="PANTHER" id="PTHR18895:SF74">
    <property type="entry name" value="MTRF1L RELEASE FACTOR GLUTAMINE METHYLTRANSFERASE"/>
    <property type="match status" value="1"/>
</dbReference>
<dbReference type="Pfam" id="PF17827">
    <property type="entry name" value="PrmC_N"/>
    <property type="match status" value="1"/>
</dbReference>
<accession>A0A6N8JPK6</accession>
<protein>
    <recommendedName>
        <fullName evidence="5">Release factor glutamine methyltransferase</fullName>
        <shortName evidence="5">RF MTase</shortName>
        <ecNumber evidence="5">2.1.1.297</ecNumber>
    </recommendedName>
    <alternativeName>
        <fullName evidence="5">N5-glutamine methyltransferase PrmC</fullName>
    </alternativeName>
    <alternativeName>
        <fullName evidence="5">Protein-(glutamine-N5) MTase PrmC</fullName>
    </alternativeName>
    <alternativeName>
        <fullName evidence="5">Protein-glutamine N-methyltransferase PrmC</fullName>
    </alternativeName>
</protein>
<reference evidence="9 10" key="1">
    <citation type="submission" date="2019-12" db="EMBL/GenBank/DDBJ databases">
        <title>Microbes associate with the intestines of laboratory mice.</title>
        <authorList>
            <person name="Navarre W."/>
            <person name="Wong E."/>
        </authorList>
    </citation>
    <scope>NUCLEOTIDE SEQUENCE [LARGE SCALE GENOMIC DNA]</scope>
    <source>
        <strain evidence="9 10">NM66_B29</strain>
    </source>
</reference>
<dbReference type="InterPro" id="IPR004556">
    <property type="entry name" value="HemK-like"/>
</dbReference>
<keyword evidence="10" id="KW-1185">Reference proteome</keyword>
<feature type="compositionally biased region" description="Basic and acidic residues" evidence="6">
    <location>
        <begin position="187"/>
        <end position="201"/>
    </location>
</feature>
<comment type="caution">
    <text evidence="9">The sequence shown here is derived from an EMBL/GenBank/DDBJ whole genome shotgun (WGS) entry which is preliminary data.</text>
</comment>
<sequence>MLNNTWTIKSALEWTEGYLAEKGDENPRLSAQWLLSEATGLSRTHLFVNFDRPLSEEERGVLRGFVRRRGAGEPLQYITGEVAFRHITVKVRPGVLIPRPETEVLVSEVLAALPAPGKREARWSTEAAEQEREAVEAVKKALEEAGVASGASVGGLAAGGLKPASTKGVADRPALADGSATAGDGDVADRPVGDGFRRPASAEDAEGDAPARPLLLADLCTGSGCIACSLAFEHPDARVIATDIAPEAVALARENIEALGLSDRVAVLQCSLGSGIGEKRLGTFDAVVSNPPYVPAEVMAALPAEVADFEPALALDGGADGLDLFRPLVAWAARALKPGGVLACELHEGHMDAARAVAEAAGFADCRIVDDLTGRPRVLVGRKPPAR</sequence>
<dbReference type="GO" id="GO:0003676">
    <property type="term" value="F:nucleic acid binding"/>
    <property type="evidence" value="ECO:0007669"/>
    <property type="project" value="InterPro"/>
</dbReference>
<comment type="catalytic activity">
    <reaction evidence="4 5">
        <text>L-glutaminyl-[peptide chain release factor] + S-adenosyl-L-methionine = N(5)-methyl-L-glutaminyl-[peptide chain release factor] + S-adenosyl-L-homocysteine + H(+)</text>
        <dbReference type="Rhea" id="RHEA:42896"/>
        <dbReference type="Rhea" id="RHEA-COMP:10271"/>
        <dbReference type="Rhea" id="RHEA-COMP:10272"/>
        <dbReference type="ChEBI" id="CHEBI:15378"/>
        <dbReference type="ChEBI" id="CHEBI:30011"/>
        <dbReference type="ChEBI" id="CHEBI:57856"/>
        <dbReference type="ChEBI" id="CHEBI:59789"/>
        <dbReference type="ChEBI" id="CHEBI:61891"/>
        <dbReference type="EC" id="2.1.1.297"/>
    </reaction>
</comment>
<comment type="function">
    <text evidence="5">Methylates the class 1 translation termination release factors RF1/PrfA and RF2/PrfB on the glutamine residue of the universally conserved GGQ motif.</text>
</comment>
<dbReference type="InterPro" id="IPR007848">
    <property type="entry name" value="Small_mtfrase_dom"/>
</dbReference>
<dbReference type="InterPro" id="IPR050320">
    <property type="entry name" value="N5-glutamine_MTase"/>
</dbReference>
<evidence type="ECO:0000256" key="6">
    <source>
        <dbReference type="SAM" id="MobiDB-lite"/>
    </source>
</evidence>
<feature type="domain" description="Release factor glutamine methyltransferase N-terminal" evidence="8">
    <location>
        <begin position="11"/>
        <end position="80"/>
    </location>
</feature>
<gene>
    <name evidence="5" type="primary">prmC</name>
    <name evidence="9" type="ORF">GKZ27_09805</name>
</gene>
<proteinExistence type="inferred from homology"/>
<dbReference type="HAMAP" id="MF_02126">
    <property type="entry name" value="RF_methyltr_PrmC"/>
    <property type="match status" value="1"/>
</dbReference>
<dbReference type="InterPro" id="IPR029063">
    <property type="entry name" value="SAM-dependent_MTases_sf"/>
</dbReference>
<dbReference type="InterPro" id="IPR019874">
    <property type="entry name" value="RF_methyltr_PrmC"/>
</dbReference>
<dbReference type="Proteomes" id="UP000463388">
    <property type="component" value="Unassembled WGS sequence"/>
</dbReference>
<dbReference type="Pfam" id="PF05175">
    <property type="entry name" value="MTS"/>
    <property type="match status" value="1"/>
</dbReference>
<keyword evidence="2 5" id="KW-0808">Transferase</keyword>
<feature type="binding site" evidence="5">
    <location>
        <position position="290"/>
    </location>
    <ligand>
        <name>S-adenosyl-L-methionine</name>
        <dbReference type="ChEBI" id="CHEBI:59789"/>
    </ligand>
</feature>
<dbReference type="EMBL" id="WSRR01000030">
    <property type="protein sequence ID" value="MVX61738.1"/>
    <property type="molecule type" value="Genomic_DNA"/>
</dbReference>
<dbReference type="InterPro" id="IPR040758">
    <property type="entry name" value="PrmC_N"/>
</dbReference>
<feature type="binding site" evidence="5">
    <location>
        <begin position="290"/>
        <end position="293"/>
    </location>
    <ligand>
        <name>substrate</name>
    </ligand>
</feature>
<dbReference type="GO" id="GO:0032259">
    <property type="term" value="P:methylation"/>
    <property type="evidence" value="ECO:0007669"/>
    <property type="project" value="UniProtKB-KW"/>
</dbReference>
<name>A0A6N8JPK6_9ACTN</name>
<comment type="caution">
    <text evidence="5">Lacks conserved residue(s) required for the propagation of feature annotation.</text>
</comment>
<dbReference type="EC" id="2.1.1.297" evidence="5"/>
<dbReference type="Gene3D" id="3.40.50.150">
    <property type="entry name" value="Vaccinia Virus protein VP39"/>
    <property type="match status" value="1"/>
</dbReference>
<dbReference type="RefSeq" id="WP_419714799.1">
    <property type="nucleotide sequence ID" value="NZ_WSRR01000030.1"/>
</dbReference>
<evidence type="ECO:0000256" key="2">
    <source>
        <dbReference type="ARBA" id="ARBA00022679"/>
    </source>
</evidence>
<evidence type="ECO:0000259" key="7">
    <source>
        <dbReference type="Pfam" id="PF05175"/>
    </source>
</evidence>
<comment type="similarity">
    <text evidence="5">Belongs to the protein N5-glutamine methyltransferase family. PrmC subfamily.</text>
</comment>
<evidence type="ECO:0000256" key="4">
    <source>
        <dbReference type="ARBA" id="ARBA00048391"/>
    </source>
</evidence>
<feature type="binding site" evidence="5">
    <location>
        <position position="243"/>
    </location>
    <ligand>
        <name>S-adenosyl-L-methionine</name>
        <dbReference type="ChEBI" id="CHEBI:59789"/>
    </ligand>
</feature>
<feature type="domain" description="Methyltransferase small" evidence="7">
    <location>
        <begin position="216"/>
        <end position="294"/>
    </location>
</feature>
<evidence type="ECO:0000259" key="8">
    <source>
        <dbReference type="Pfam" id="PF17827"/>
    </source>
</evidence>
<dbReference type="Gene3D" id="1.10.8.10">
    <property type="entry name" value="DNA helicase RuvA subunit, C-terminal domain"/>
    <property type="match status" value="1"/>
</dbReference>
<organism evidence="9 10">
    <name type="scientific">Adlercreutzia mucosicola</name>
    <dbReference type="NCBI Taxonomy" id="580026"/>
    <lineage>
        <taxon>Bacteria</taxon>
        <taxon>Bacillati</taxon>
        <taxon>Actinomycetota</taxon>
        <taxon>Coriobacteriia</taxon>
        <taxon>Eggerthellales</taxon>
        <taxon>Eggerthellaceae</taxon>
        <taxon>Adlercreutzia</taxon>
    </lineage>
</organism>
<dbReference type="InterPro" id="IPR002052">
    <property type="entry name" value="DNA_methylase_N6_adenine_CS"/>
</dbReference>
<dbReference type="GO" id="GO:0102559">
    <property type="term" value="F:peptide chain release factor N(5)-glutamine methyltransferase activity"/>
    <property type="evidence" value="ECO:0007669"/>
    <property type="project" value="UniProtKB-EC"/>
</dbReference>
<dbReference type="PANTHER" id="PTHR18895">
    <property type="entry name" value="HEMK METHYLTRANSFERASE"/>
    <property type="match status" value="1"/>
</dbReference>
<evidence type="ECO:0000256" key="1">
    <source>
        <dbReference type="ARBA" id="ARBA00022603"/>
    </source>
</evidence>